<evidence type="ECO:0000256" key="4">
    <source>
        <dbReference type="ARBA" id="ARBA00022723"/>
    </source>
</evidence>
<gene>
    <name evidence="13" type="primary">ABSGL_09445.1 scaffold 11253</name>
</gene>
<dbReference type="GO" id="GO:0071596">
    <property type="term" value="P:ubiquitin-dependent protein catabolic process via the N-end rule pathway"/>
    <property type="evidence" value="ECO:0007669"/>
    <property type="project" value="UniProtKB-UniRule"/>
</dbReference>
<dbReference type="SMART" id="SM00396">
    <property type="entry name" value="ZnF_UBR1"/>
    <property type="match status" value="1"/>
</dbReference>
<dbReference type="Pfam" id="PF02617">
    <property type="entry name" value="ClpS"/>
    <property type="match status" value="1"/>
</dbReference>
<dbReference type="InterPro" id="IPR036390">
    <property type="entry name" value="WH_DNA-bd_sf"/>
</dbReference>
<dbReference type="SUPFAM" id="SSF46785">
    <property type="entry name" value="Winged helix' DNA-binding domain"/>
    <property type="match status" value="1"/>
</dbReference>
<evidence type="ECO:0000256" key="10">
    <source>
        <dbReference type="RuleBase" id="RU366018"/>
    </source>
</evidence>
<keyword evidence="3 10" id="KW-0808">Transferase</keyword>
<dbReference type="GO" id="GO:0000151">
    <property type="term" value="C:ubiquitin ligase complex"/>
    <property type="evidence" value="ECO:0007669"/>
    <property type="project" value="TreeGrafter"/>
</dbReference>
<feature type="compositionally biased region" description="Basic and acidic residues" evidence="11">
    <location>
        <begin position="85"/>
        <end position="94"/>
    </location>
</feature>
<reference evidence="13" key="1">
    <citation type="submission" date="2016-04" db="EMBL/GenBank/DDBJ databases">
        <authorList>
            <person name="Evans L.H."/>
            <person name="Alamgir A."/>
            <person name="Owens N."/>
            <person name="Weber N.D."/>
            <person name="Virtaneva K."/>
            <person name="Barbian K."/>
            <person name="Babar A."/>
            <person name="Rosenke K."/>
        </authorList>
    </citation>
    <scope>NUCLEOTIDE SEQUENCE [LARGE SCALE GENOMIC DNA]</scope>
    <source>
        <strain evidence="13">CBS 101.48</strain>
    </source>
</reference>
<dbReference type="CDD" id="cd19673">
    <property type="entry name" value="UBR-box_UBR3"/>
    <property type="match status" value="1"/>
</dbReference>
<evidence type="ECO:0000256" key="11">
    <source>
        <dbReference type="SAM" id="MobiDB-lite"/>
    </source>
</evidence>
<dbReference type="UniPathway" id="UPA00143"/>
<evidence type="ECO:0000313" key="14">
    <source>
        <dbReference type="Proteomes" id="UP000078561"/>
    </source>
</evidence>
<dbReference type="Gene3D" id="2.10.110.30">
    <property type="match status" value="1"/>
</dbReference>
<keyword evidence="7 10" id="KW-0862">Zinc</keyword>
<keyword evidence="6 10" id="KW-0833">Ubl conjugation pathway</keyword>
<dbReference type="Proteomes" id="UP000078561">
    <property type="component" value="Unassembled WGS sequence"/>
</dbReference>
<proteinExistence type="inferred from homology"/>
<feature type="compositionally biased region" description="Low complexity" evidence="11">
    <location>
        <begin position="1704"/>
        <end position="1732"/>
    </location>
</feature>
<evidence type="ECO:0000256" key="5">
    <source>
        <dbReference type="ARBA" id="ARBA00022771"/>
    </source>
</evidence>
<evidence type="ECO:0000256" key="9">
    <source>
        <dbReference type="PROSITE-ProRule" id="PRU00508"/>
    </source>
</evidence>
<dbReference type="InterPro" id="IPR055194">
    <property type="entry name" value="UBR1-like_WH"/>
</dbReference>
<dbReference type="InterPro" id="IPR044046">
    <property type="entry name" value="E3_ligase_UBR-like_C"/>
</dbReference>
<dbReference type="GO" id="GO:0061630">
    <property type="term" value="F:ubiquitin protein ligase activity"/>
    <property type="evidence" value="ECO:0007669"/>
    <property type="project" value="UniProtKB-UniRule"/>
</dbReference>
<dbReference type="InterPro" id="IPR003769">
    <property type="entry name" value="ClpS_core"/>
</dbReference>
<keyword evidence="14" id="KW-1185">Reference proteome</keyword>
<dbReference type="EC" id="2.3.2.27" evidence="10"/>
<comment type="similarity">
    <text evidence="8 10">Belongs to the E3 ubiquitin-protein ligase UBR1-like family.</text>
</comment>
<dbReference type="OMA" id="GEASYMC"/>
<dbReference type="SUPFAM" id="SSF54736">
    <property type="entry name" value="ClpS-like"/>
    <property type="match status" value="1"/>
</dbReference>
<dbReference type="Pfam" id="PF18995">
    <property type="entry name" value="PRT6_C"/>
    <property type="match status" value="1"/>
</dbReference>
<dbReference type="PANTHER" id="PTHR21497:SF24">
    <property type="entry name" value="E3 UBIQUITIN-PROTEIN LIGASE UBR1"/>
    <property type="match status" value="1"/>
</dbReference>
<dbReference type="OrthoDB" id="26387at2759"/>
<evidence type="ECO:0000256" key="7">
    <source>
        <dbReference type="ARBA" id="ARBA00022833"/>
    </source>
</evidence>
<feature type="zinc finger region" description="UBR-type" evidence="9">
    <location>
        <begin position="124"/>
        <end position="196"/>
    </location>
</feature>
<evidence type="ECO:0000256" key="3">
    <source>
        <dbReference type="ARBA" id="ARBA00022679"/>
    </source>
</evidence>
<dbReference type="FunCoup" id="A0A163K1T7">
    <property type="interactions" value="447"/>
</dbReference>
<evidence type="ECO:0000256" key="8">
    <source>
        <dbReference type="ARBA" id="ARBA00046341"/>
    </source>
</evidence>
<dbReference type="FunFam" id="2.10.110.30:FF:000001">
    <property type="entry name" value="E3 ubiquitin-protein ligase UBR2 isoform 1"/>
    <property type="match status" value="1"/>
</dbReference>
<comment type="function">
    <text evidence="10">Ubiquitin ligase protein which is a component of the N-end rule pathway. Recognizes and binds to proteins bearing specific N-terminal residues that are destabilizing according to the N-end rule, leading to their ubiquitination and subsequent degradation.</text>
</comment>
<dbReference type="Gene3D" id="3.30.1390.10">
    <property type="match status" value="1"/>
</dbReference>
<organism evidence="13">
    <name type="scientific">Absidia glauca</name>
    <name type="common">Pin mould</name>
    <dbReference type="NCBI Taxonomy" id="4829"/>
    <lineage>
        <taxon>Eukaryota</taxon>
        <taxon>Fungi</taxon>
        <taxon>Fungi incertae sedis</taxon>
        <taxon>Mucoromycota</taxon>
        <taxon>Mucoromycotina</taxon>
        <taxon>Mucoromycetes</taxon>
        <taxon>Mucorales</taxon>
        <taxon>Cunninghamellaceae</taxon>
        <taxon>Absidia</taxon>
    </lineage>
</organism>
<dbReference type="InParanoid" id="A0A163K1T7"/>
<dbReference type="PANTHER" id="PTHR21497">
    <property type="entry name" value="UBIQUITIN LIGASE E3 ALPHA-RELATED"/>
    <property type="match status" value="1"/>
</dbReference>
<dbReference type="InterPro" id="IPR014719">
    <property type="entry name" value="Ribosomal_bL12_C/ClpS-like"/>
</dbReference>
<comment type="pathway">
    <text evidence="2 10">Protein modification; protein ubiquitination.</text>
</comment>
<evidence type="ECO:0000259" key="12">
    <source>
        <dbReference type="PROSITE" id="PS51157"/>
    </source>
</evidence>
<accession>A0A163K1T7</accession>
<feature type="region of interest" description="Disordered" evidence="11">
    <location>
        <begin position="1696"/>
        <end position="1737"/>
    </location>
</feature>
<evidence type="ECO:0000256" key="6">
    <source>
        <dbReference type="ARBA" id="ARBA00022786"/>
    </source>
</evidence>
<dbReference type="Gene3D" id="1.10.10.2670">
    <property type="entry name" value="E3 ubiquitin-protein ligase"/>
    <property type="match status" value="1"/>
</dbReference>
<evidence type="ECO:0000256" key="2">
    <source>
        <dbReference type="ARBA" id="ARBA00004906"/>
    </source>
</evidence>
<dbReference type="GO" id="GO:0016567">
    <property type="term" value="P:protein ubiquitination"/>
    <property type="evidence" value="ECO:0007669"/>
    <property type="project" value="UniProtKB-UniRule"/>
</dbReference>
<dbReference type="InterPro" id="IPR003126">
    <property type="entry name" value="Znf_UBR"/>
</dbReference>
<evidence type="ECO:0000313" key="13">
    <source>
        <dbReference type="EMBL" id="SAM03603.1"/>
    </source>
</evidence>
<dbReference type="CDD" id="cd16482">
    <property type="entry name" value="RING-H2_UBR1-like"/>
    <property type="match status" value="1"/>
</dbReference>
<evidence type="ECO:0000256" key="1">
    <source>
        <dbReference type="ARBA" id="ARBA00000900"/>
    </source>
</evidence>
<protein>
    <recommendedName>
        <fullName evidence="10">E3 ubiquitin-protein ligase</fullName>
        <ecNumber evidence="10">2.3.2.27</ecNumber>
    </recommendedName>
</protein>
<feature type="domain" description="UBR-type" evidence="12">
    <location>
        <begin position="124"/>
        <end position="196"/>
    </location>
</feature>
<keyword evidence="4 10" id="KW-0479">Metal-binding</keyword>
<dbReference type="Pfam" id="PF02207">
    <property type="entry name" value="zf-UBR"/>
    <property type="match status" value="1"/>
</dbReference>
<dbReference type="GO" id="GO:0008270">
    <property type="term" value="F:zinc ion binding"/>
    <property type="evidence" value="ECO:0007669"/>
    <property type="project" value="UniProtKB-UniRule"/>
</dbReference>
<dbReference type="GO" id="GO:0005737">
    <property type="term" value="C:cytoplasm"/>
    <property type="evidence" value="ECO:0007669"/>
    <property type="project" value="TreeGrafter"/>
</dbReference>
<dbReference type="InterPro" id="IPR042065">
    <property type="entry name" value="E3_ELL-like"/>
</dbReference>
<name>A0A163K1T7_ABSGL</name>
<dbReference type="EMBL" id="LT554210">
    <property type="protein sequence ID" value="SAM03603.1"/>
    <property type="molecule type" value="Genomic_DNA"/>
</dbReference>
<dbReference type="STRING" id="4829.A0A163K1T7"/>
<dbReference type="PROSITE" id="PS51157">
    <property type="entry name" value="ZF_UBR"/>
    <property type="match status" value="1"/>
</dbReference>
<sequence>MAESSTSSSSTNNKIPEKPWTPLRSLSDYLWQSPDLFQCRLTQEAKRHILTQCYESLWEQDQQRMLHYFFATYDDYQQSLTRLTQSEEEKDHSMNVDQTQQQQQPSWHSNAYVPQPDLSSQRGRQCGHVFRKGEPVYRCRNCGLDETCVFCSTCFHATDHDGHDVLFSISPGSGGCCDCGDPEAWKVPLQCKIHSVVPQYTQTPTFDVEPHLIKPIHNTVAVLLDFLLDTFALAPDEVALPASTEEVIKENHHERAVLDRMGVGSKLNAKVNSEDSSSNKHNNTMDDAYKQQHMMGNTSNMDTKSIIEEDVDMVDEEYSDALRDKPKAEWTNDQEYSYAKDQDRPDELYACIAWNDEGHAFSHVLESIMSATGYDWEKAKRIVDVIHVHGREVIALSNNVDELRKIAAPLAAINLGVTIRPARSTFREQVCGVLVEWLKELVCGQVRFFTQVPGGDALVRNVLCQELCAEWELRLPLAILTTGSRTSRNVSDVIDVAQTGIRVGGGEHGAGAGGVAPNDGDGFPIIVDLDMEPPTNAIPVTTTTTTTTTATRPVPVPVASNSATAITDNLGNEDVDMFDSEGFNQYQAQFMMGSPASTSSSPVVYRNQCDVATIDWDPAAMVREYQGLRIQEDSFGDYLENRSTSVVDGKKAVTIPQETMTKAKNMQKEFEEKLRIDYFMLYDMKLWKEIRISLRELYIASLASMPMYKKTLGKRLTRNYARLAESFLLKDREPENSIILFSVQLLTVPSVSDLLVNDYYFFGLICSTLTAFFLTDHLGLLLPSDRARLPSRINCESRAFRTRRYFNAFHDLRYIMNVTMIKRVLAEDPLYLRQYIDLIGLFQGMNAQVCQKDTHVEYESEIWVNAFNVTLQIAKCCRQFADCFGTLPLDSREQRVLASKVLVRALSRVLQKIVDWGLDIENIPLPTAAEETVDAATGKPKPAASTVYISGIQSRALHTINLPNMAPLEVVDYSVTSQPVSFHHPLHWLLAGLLEHSHILDDDVLKEAGWVNGFYEAICLYSTSENQPVAHPDVLLPILDYPIRTIVFSSQIRAGVWVRNGYGLRTQAHHYREISLRENTYDADIFLLQLGFVTVGSNILLATLMDRFDLVNWFQGVTKHEQYDNTQTVFMAEEILNVLIVCICEHSNILGVSMQDKIRREIIHNLCLGLSSYSELTKRIPERLTEHPDFDQVLSQVANFKAPDGIHDHGRYELKDECFDDVDTYFWHYSRNNREEVENVLKARWRKANPDKPDDAFFVLPKTGRITHGPFKYLGSILHTPVMVQMLTYALWNDRGKSHNSDTILDQSLHLVMLALLDTNHRISKEDGFYRHAFEQKYEFKDDLTIRHLSLFDVMVLLREDDEYKEVHGRFDWIFHMLETQGFDLTRDAVQQWRNKSNTNKTSQSGDGDGGQAGDVSEYEKKKQAAQERQRKIMAQFAKAQSQFMENNEGLYDDEGDDMDDLSNYAAQQQDNDVDDEGKDVVHRFCAYPVGTCIVCQEDVHERSSPYGLLGLLQTSNIMRETPMESNKVFNDALAMGPNLDNQWPDQQVLHDNTTTIPGFPSQLHKTGLYASSCGHLMHIKCFDVYCTSIDSRHSTQLTRNHPENRSRKEFMCPLCKSLGNALLPLFWKGKKESSVGPLTNANDAAYGTFIHSGGYNHIQSLKQTLGPVRSTFNQGRRSSGASKLKETLATWLVGEDRTSRRAPSSTSFSPLDPSSPSSSQQQQHQDEPSFSFATGDVGFSPNGNLGPFDKDILHSSATPNMSAIKKSYSRLFDILAIIHQEVCGDDATKELSAAAKNVDLLWGMFGYTINGVEIAARGLPNTRSINDTTSDGTEYSGTFFDQIPQQTQMLLRILGDTVNAYTTLMCQSDLSSGISSSSTPLNRVHVLALGRMKQIFTDAALDDLSTFSLPSLQPQQQQQQPGQERLTMYENNPLLDDDPFMILVELSLHMVPTTQMEIYPLIRVLFLAEITKTVVALIENRDNFASNSFSEHPVVVSDEEKQAMAYFITLVSENIQQHSTAASQGPLKDDLLKTMDITVLSRLTQSFVLPYLRRSLLLMITKFGFIARSDMMMDEDDSSELDRLLRLLRLPSWPEMLLGGQNKKDQEKLVQSWCYQHVREVNKMVQLQEIAWATLTATAPPPEEPTKNGSIFSGLINTSQFKIVLDLPTPLYLVPLPARLDRLFDESLQRICQKCGTVPSDPALCLFCGTFVCCQSFCCSEDEEGECNLHTLECGGDIGIFLSVKRCVLILLHNGNGWFMNAPYLDTHGEVDQGLRRGRPQYLNTKRYSEIRKLWLQHNIPIYVARQIEATYDIGGWTTL</sequence>
<comment type="catalytic activity">
    <reaction evidence="1 10">
        <text>S-ubiquitinyl-[E2 ubiquitin-conjugating enzyme]-L-cysteine + [acceptor protein]-L-lysine = [E2 ubiquitin-conjugating enzyme]-L-cysteine + N(6)-ubiquitinyl-[acceptor protein]-L-lysine.</text>
        <dbReference type="EC" id="2.3.2.27"/>
    </reaction>
</comment>
<keyword evidence="5 10" id="KW-0863">Zinc-finger</keyword>
<dbReference type="Pfam" id="PF22960">
    <property type="entry name" value="WHD_UBR1"/>
    <property type="match status" value="1"/>
</dbReference>
<feature type="region of interest" description="Disordered" evidence="11">
    <location>
        <begin position="1396"/>
        <end position="1425"/>
    </location>
</feature>
<dbReference type="InterPro" id="IPR039164">
    <property type="entry name" value="UBR1-like"/>
</dbReference>
<feature type="region of interest" description="Disordered" evidence="11">
    <location>
        <begin position="84"/>
        <end position="110"/>
    </location>
</feature>